<dbReference type="OrthoDB" id="7364633at2"/>
<protein>
    <submittedName>
        <fullName evidence="3">Membrane-flanked domain protein</fullName>
    </submittedName>
</protein>
<feature type="transmembrane region" description="Helical" evidence="1">
    <location>
        <begin position="28"/>
        <end position="46"/>
    </location>
</feature>
<dbReference type="KEGG" id="jde:Jden_2099"/>
<feature type="domain" description="YdbS-like PH" evidence="2">
    <location>
        <begin position="79"/>
        <end position="154"/>
    </location>
</feature>
<gene>
    <name evidence="3" type="ordered locus">Jden_2099</name>
</gene>
<dbReference type="eggNOG" id="COG3402">
    <property type="taxonomic scope" value="Bacteria"/>
</dbReference>
<keyword evidence="1" id="KW-0472">Membrane</keyword>
<keyword evidence="4" id="KW-1185">Reference proteome</keyword>
<dbReference type="InterPro" id="IPR005182">
    <property type="entry name" value="YdbS-like_PH"/>
</dbReference>
<dbReference type="EMBL" id="CP001706">
    <property type="protein sequence ID" value="ACV09736.1"/>
    <property type="molecule type" value="Genomic_DNA"/>
</dbReference>
<reference evidence="3 4" key="1">
    <citation type="journal article" date="2009" name="Stand. Genomic Sci.">
        <title>Complete genome sequence of Jonesia denitrificans type strain (Prevot 55134).</title>
        <authorList>
            <person name="Pukall R."/>
            <person name="Gehrich-Schroter G."/>
            <person name="Lapidus A."/>
            <person name="Nolan M."/>
            <person name="Glavina Del Rio T."/>
            <person name="Lucas S."/>
            <person name="Chen F."/>
            <person name="Tice H."/>
            <person name="Pitluck S."/>
            <person name="Cheng J.F."/>
            <person name="Copeland A."/>
            <person name="Saunders E."/>
            <person name="Brettin T."/>
            <person name="Detter J.C."/>
            <person name="Bruce D."/>
            <person name="Goodwin L."/>
            <person name="Pati A."/>
            <person name="Ivanova N."/>
            <person name="Mavromatis K."/>
            <person name="Ovchinnikova G."/>
            <person name="Chen A."/>
            <person name="Palaniappan K."/>
            <person name="Land M."/>
            <person name="Hauser L."/>
            <person name="Chang Y.J."/>
            <person name="Jeffries C.D."/>
            <person name="Chain P."/>
            <person name="Goker M."/>
            <person name="Bristow J."/>
            <person name="Eisen J.A."/>
            <person name="Markowitz V."/>
            <person name="Hugenholtz P."/>
            <person name="Kyrpides N.C."/>
            <person name="Klenk H.P."/>
            <person name="Han C."/>
        </authorList>
    </citation>
    <scope>NUCLEOTIDE SEQUENCE [LARGE SCALE GENOMIC DNA]</scope>
    <source>
        <strain evidence="4">ATCC 14870 / DSM 20603 / BCRC 15368 / CIP 55.134 / JCM 11481 / NBRC 15587 / NCTC 10816 / Prevot 55134</strain>
    </source>
</reference>
<evidence type="ECO:0000259" key="2">
    <source>
        <dbReference type="Pfam" id="PF03703"/>
    </source>
</evidence>
<evidence type="ECO:0000256" key="1">
    <source>
        <dbReference type="SAM" id="Phobius"/>
    </source>
</evidence>
<dbReference type="AlphaFoldDB" id="C7R112"/>
<dbReference type="Pfam" id="PF03703">
    <property type="entry name" value="bPH_2"/>
    <property type="match status" value="1"/>
</dbReference>
<dbReference type="Proteomes" id="UP000000628">
    <property type="component" value="Chromosome"/>
</dbReference>
<dbReference type="PANTHER" id="PTHR34473:SF3">
    <property type="entry name" value="TRANSMEMBRANE PROTEIN-RELATED"/>
    <property type="match status" value="1"/>
</dbReference>
<organism evidence="3 4">
    <name type="scientific">Jonesia denitrificans (strain ATCC 14870 / DSM 20603 / BCRC 15368 / CIP 55.134 / JCM 11481 / NBRC 15587 / NCTC 10816 / Prevot 55134)</name>
    <name type="common">Listeria denitrificans</name>
    <dbReference type="NCBI Taxonomy" id="471856"/>
    <lineage>
        <taxon>Bacteria</taxon>
        <taxon>Bacillati</taxon>
        <taxon>Actinomycetota</taxon>
        <taxon>Actinomycetes</taxon>
        <taxon>Micrococcales</taxon>
        <taxon>Jonesiaceae</taxon>
        <taxon>Jonesia</taxon>
    </lineage>
</organism>
<evidence type="ECO:0000313" key="4">
    <source>
        <dbReference type="Proteomes" id="UP000000628"/>
    </source>
</evidence>
<keyword evidence="1" id="KW-0812">Transmembrane</keyword>
<proteinExistence type="predicted"/>
<keyword evidence="1" id="KW-1133">Transmembrane helix</keyword>
<evidence type="ECO:0000313" key="3">
    <source>
        <dbReference type="EMBL" id="ACV09736.1"/>
    </source>
</evidence>
<feature type="transmembrane region" description="Helical" evidence="1">
    <location>
        <begin position="52"/>
        <end position="72"/>
    </location>
</feature>
<sequence>MPDSMSHLFDPDDVEWTRVSPQLVKVRLLTWTFTMVVPVVGGAVVSVIWPQWWLFAILAVLVGVYVWVAWVIRRQVPAMGYAERDDDLLIRSGIMFRSLTVVPYGRMQLVDVEAGPLDRKFGIAKVTLHTASMGTDAEVPGLVPEEAARLRDRLASRGESRLAGL</sequence>
<name>C7R112_JONDD</name>
<dbReference type="HOGENOM" id="CLU_104197_0_0_11"/>
<dbReference type="RefSeq" id="WP_015772364.1">
    <property type="nucleotide sequence ID" value="NC_013174.1"/>
</dbReference>
<dbReference type="PANTHER" id="PTHR34473">
    <property type="entry name" value="UPF0699 TRANSMEMBRANE PROTEIN YDBS"/>
    <property type="match status" value="1"/>
</dbReference>
<dbReference type="STRING" id="471856.Jden_2099"/>
<accession>C7R112</accession>